<gene>
    <name evidence="1" type="ORF">WM16_31945</name>
</gene>
<reference evidence="1 2" key="1">
    <citation type="submission" date="2015-11" db="EMBL/GenBank/DDBJ databases">
        <title>Expanding the genomic diversity of Burkholderia species for the development of highly accurate diagnostics.</title>
        <authorList>
            <person name="Sahl J."/>
            <person name="Keim P."/>
            <person name="Wagner D."/>
        </authorList>
    </citation>
    <scope>NUCLEOTIDE SEQUENCE [LARGE SCALE GENOMIC DNA]</scope>
    <source>
        <strain evidence="1 2">MSMB782WGS</strain>
    </source>
</reference>
<protein>
    <submittedName>
        <fullName evidence="1">Uncharacterized protein</fullName>
    </submittedName>
</protein>
<sequence length="134" mass="13822">MLVFPAGSIAVTVTACVPFDSPYGSWNFQVPSVAVFVVPSTFAPSYTVTVEYASARPDNCGAVPSVAASIFGCDGGVVSTWIPYDVDGTLMPASLLARAVSRYSPSPSGCDIVKLHVPFAATTAVPISRPSTST</sequence>
<evidence type="ECO:0000313" key="2">
    <source>
        <dbReference type="Proteomes" id="UP000065504"/>
    </source>
</evidence>
<evidence type="ECO:0000313" key="1">
    <source>
        <dbReference type="EMBL" id="KWK82974.1"/>
    </source>
</evidence>
<accession>A0A119UZ39</accession>
<dbReference type="Proteomes" id="UP000065504">
    <property type="component" value="Unassembled WGS sequence"/>
</dbReference>
<comment type="caution">
    <text evidence="1">The sequence shown here is derived from an EMBL/GenBank/DDBJ whole genome shotgun (WGS) entry which is preliminary data.</text>
</comment>
<proteinExistence type="predicted"/>
<dbReference type="EMBL" id="LPLU01000027">
    <property type="protein sequence ID" value="KWK82974.1"/>
    <property type="molecule type" value="Genomic_DNA"/>
</dbReference>
<name>A0A119UZ39_9BURK</name>
<organism evidence="1 2">
    <name type="scientific">Burkholderia ubonensis</name>
    <dbReference type="NCBI Taxonomy" id="101571"/>
    <lineage>
        <taxon>Bacteria</taxon>
        <taxon>Pseudomonadati</taxon>
        <taxon>Pseudomonadota</taxon>
        <taxon>Betaproteobacteria</taxon>
        <taxon>Burkholderiales</taxon>
        <taxon>Burkholderiaceae</taxon>
        <taxon>Burkholderia</taxon>
        <taxon>Burkholderia cepacia complex</taxon>
    </lineage>
</organism>
<dbReference type="AlphaFoldDB" id="A0A119UZ39"/>